<dbReference type="RefSeq" id="WP_316020739.1">
    <property type="nucleotide sequence ID" value="NZ_JAWDID010000054.1"/>
</dbReference>
<evidence type="ECO:0000313" key="1">
    <source>
        <dbReference type="EMBL" id="MDU0342991.1"/>
    </source>
</evidence>
<keyword evidence="2" id="KW-1185">Reference proteome</keyword>
<evidence type="ECO:0000313" key="2">
    <source>
        <dbReference type="Proteomes" id="UP001254257"/>
    </source>
</evidence>
<protein>
    <submittedName>
        <fullName evidence="1">Uncharacterized protein</fullName>
    </submittedName>
</protein>
<dbReference type="EMBL" id="JAWDID010000054">
    <property type="protein sequence ID" value="MDU0342991.1"/>
    <property type="molecule type" value="Genomic_DNA"/>
</dbReference>
<proteinExistence type="predicted"/>
<gene>
    <name evidence="1" type="ORF">RKE40_24100</name>
</gene>
<reference evidence="1 2" key="1">
    <citation type="submission" date="2023-09" db="EMBL/GenBank/DDBJ databases">
        <title>Whole genome shotgun sequencing (WGS) of Bosea sp. ZW T0_25, isolated from stored onions (Allium cepa).</title>
        <authorList>
            <person name="Stoll D.A."/>
            <person name="Huch M."/>
        </authorList>
    </citation>
    <scope>NUCLEOTIDE SEQUENCE [LARGE SCALE GENOMIC DNA]</scope>
    <source>
        <strain evidence="1 2">ZW T0_25</strain>
    </source>
</reference>
<name>A0ABU3SDY0_9HYPH</name>
<comment type="caution">
    <text evidence="1">The sequence shown here is derived from an EMBL/GenBank/DDBJ whole genome shotgun (WGS) entry which is preliminary data.</text>
</comment>
<accession>A0ABU3SDY0</accession>
<sequence length="221" mass="24891">MRVDDFGDRHLLRMQPTHGRGLLARGYLARLTTAQRCSATGCRDVRVRGCTVCRRHGGGRIVVQRVREHLARARSPKVIVRLVARLDKAERNRVRAYRGDVRRKEHEARSSEADRLQIEAKALAEIGLLDIAQLRRAQAAAETLRPYREPDCRIAAARFMALLRRDPSWAFDSFASELSLDGRERDQAAALLGQVVGAAVMARAQGRSYPVRKPVSETSDW</sequence>
<organism evidence="1 2">
    <name type="scientific">Bosea rubneri</name>
    <dbReference type="NCBI Taxonomy" id="3075434"/>
    <lineage>
        <taxon>Bacteria</taxon>
        <taxon>Pseudomonadati</taxon>
        <taxon>Pseudomonadota</taxon>
        <taxon>Alphaproteobacteria</taxon>
        <taxon>Hyphomicrobiales</taxon>
        <taxon>Boseaceae</taxon>
        <taxon>Bosea</taxon>
    </lineage>
</organism>
<dbReference type="Proteomes" id="UP001254257">
    <property type="component" value="Unassembled WGS sequence"/>
</dbReference>